<comment type="caution">
    <text evidence="1">The sequence shown here is derived from an EMBL/GenBank/DDBJ whole genome shotgun (WGS) entry which is preliminary data.</text>
</comment>
<evidence type="ECO:0000313" key="2">
    <source>
        <dbReference type="Proteomes" id="UP001141806"/>
    </source>
</evidence>
<sequence length="104" mass="11407">MLLEDVSQGSPVVFHNGVSDGAVDGRRLQKGSSLVIEGLSSVNGGRFVDTEGSLDGVRVSDSSKGPNEFTVLGDRLQVIAQQWYRCRWILMTGELIRTHVRRCC</sequence>
<protein>
    <submittedName>
        <fullName evidence="1">Uncharacterized protein</fullName>
    </submittedName>
</protein>
<proteinExistence type="predicted"/>
<name>A0A9Q0K3Y8_9MAGN</name>
<dbReference type="EMBL" id="JAMYWD010000008">
    <property type="protein sequence ID" value="KAJ4962959.1"/>
    <property type="molecule type" value="Genomic_DNA"/>
</dbReference>
<reference evidence="1" key="1">
    <citation type="journal article" date="2023" name="Plant J.">
        <title>The genome of the king protea, Protea cynaroides.</title>
        <authorList>
            <person name="Chang J."/>
            <person name="Duong T.A."/>
            <person name="Schoeman C."/>
            <person name="Ma X."/>
            <person name="Roodt D."/>
            <person name="Barker N."/>
            <person name="Li Z."/>
            <person name="Van de Peer Y."/>
            <person name="Mizrachi E."/>
        </authorList>
    </citation>
    <scope>NUCLEOTIDE SEQUENCE</scope>
    <source>
        <tissue evidence="1">Young leaves</tissue>
    </source>
</reference>
<organism evidence="1 2">
    <name type="scientific">Protea cynaroides</name>
    <dbReference type="NCBI Taxonomy" id="273540"/>
    <lineage>
        <taxon>Eukaryota</taxon>
        <taxon>Viridiplantae</taxon>
        <taxon>Streptophyta</taxon>
        <taxon>Embryophyta</taxon>
        <taxon>Tracheophyta</taxon>
        <taxon>Spermatophyta</taxon>
        <taxon>Magnoliopsida</taxon>
        <taxon>Proteales</taxon>
        <taxon>Proteaceae</taxon>
        <taxon>Protea</taxon>
    </lineage>
</organism>
<accession>A0A9Q0K3Y8</accession>
<keyword evidence="2" id="KW-1185">Reference proteome</keyword>
<gene>
    <name evidence="1" type="ORF">NE237_022898</name>
</gene>
<dbReference type="Proteomes" id="UP001141806">
    <property type="component" value="Unassembled WGS sequence"/>
</dbReference>
<dbReference type="AlphaFoldDB" id="A0A9Q0K3Y8"/>
<evidence type="ECO:0000313" key="1">
    <source>
        <dbReference type="EMBL" id="KAJ4962959.1"/>
    </source>
</evidence>